<dbReference type="PANTHER" id="PTHR45947">
    <property type="entry name" value="SULFOQUINOVOSYL TRANSFERASE SQD2"/>
    <property type="match status" value="1"/>
</dbReference>
<feature type="domain" description="Glycosyl transferase family 1" evidence="1">
    <location>
        <begin position="196"/>
        <end position="316"/>
    </location>
</feature>
<evidence type="ECO:0000313" key="3">
    <source>
        <dbReference type="EMBL" id="OYD14762.1"/>
    </source>
</evidence>
<dbReference type="CDD" id="cd03801">
    <property type="entry name" value="GT4_PimA-like"/>
    <property type="match status" value="1"/>
</dbReference>
<organism evidence="3 4">
    <name type="scientific">candidate division WOR-3 bacterium JGI_Cruoil_03_44_89</name>
    <dbReference type="NCBI Taxonomy" id="1973748"/>
    <lineage>
        <taxon>Bacteria</taxon>
        <taxon>Bacteria division WOR-3</taxon>
    </lineage>
</organism>
<dbReference type="GO" id="GO:0016757">
    <property type="term" value="F:glycosyltransferase activity"/>
    <property type="evidence" value="ECO:0007669"/>
    <property type="project" value="InterPro"/>
</dbReference>
<comment type="caution">
    <text evidence="3">The sequence shown here is derived from an EMBL/GenBank/DDBJ whole genome shotgun (WGS) entry which is preliminary data.</text>
</comment>
<dbReference type="PANTHER" id="PTHR45947:SF3">
    <property type="entry name" value="SULFOQUINOVOSYL TRANSFERASE SQD2"/>
    <property type="match status" value="1"/>
</dbReference>
<dbReference type="EMBL" id="NOZQ01000160">
    <property type="protein sequence ID" value="OYD14762.1"/>
    <property type="molecule type" value="Genomic_DNA"/>
</dbReference>
<evidence type="ECO:0000259" key="2">
    <source>
        <dbReference type="Pfam" id="PF13439"/>
    </source>
</evidence>
<dbReference type="Pfam" id="PF13439">
    <property type="entry name" value="Glyco_transf_4"/>
    <property type="match status" value="1"/>
</dbReference>
<dbReference type="Pfam" id="PF00534">
    <property type="entry name" value="Glycos_transf_1"/>
    <property type="match status" value="1"/>
</dbReference>
<sequence length="359" mass="40145">MQVALVSVEVSKLGGVERYAHCIANLLRPVVFTNRTDGIISARHIPSIGRPDLLRKEIFPILSTVLCRRSGFDIVHSMGVSHLSPHCVTAHTSGRYMLRLLERGELFFHLSPLRKLYWRARLFVPAALERWMYRKNIPIVPVSNLLRNVLGSDYGIPGKRITVIYPGVDTEEFKPSAEMRERTRERLGLRGEVVLFVGGQDKRKGLHFLVEALRGLDVTLLICGGEHRDMPAVYNACDILVLPSLFDSFGFPVLEAMASGIPVIVSKNTGASELVDGTAAGLVLEDPRDIGDIRRKIVSLLGDKERLYDMGNEARQIALRYNLSHFRDSLLKFYESLFTETAQRNSTAGSSDPFEGKDV</sequence>
<gene>
    <name evidence="3" type="ORF">CH333_07265</name>
</gene>
<dbReference type="InterPro" id="IPR050194">
    <property type="entry name" value="Glycosyltransferase_grp1"/>
</dbReference>
<dbReference type="Gene3D" id="3.40.50.2000">
    <property type="entry name" value="Glycogen Phosphorylase B"/>
    <property type="match status" value="2"/>
</dbReference>
<accession>A0A235BRD9</accession>
<feature type="domain" description="Glycosyltransferase subfamily 4-like N-terminal" evidence="2">
    <location>
        <begin position="14"/>
        <end position="172"/>
    </location>
</feature>
<dbReference type="Proteomes" id="UP000215215">
    <property type="component" value="Unassembled WGS sequence"/>
</dbReference>
<dbReference type="InterPro" id="IPR028098">
    <property type="entry name" value="Glyco_trans_4-like_N"/>
</dbReference>
<dbReference type="SUPFAM" id="SSF53756">
    <property type="entry name" value="UDP-Glycosyltransferase/glycogen phosphorylase"/>
    <property type="match status" value="1"/>
</dbReference>
<reference evidence="3 4" key="1">
    <citation type="submission" date="2017-07" db="EMBL/GenBank/DDBJ databases">
        <title>Recovery of genomes from metagenomes via a dereplication, aggregation, and scoring strategy.</title>
        <authorList>
            <person name="Sieber C.M."/>
            <person name="Probst A.J."/>
            <person name="Sharrar A."/>
            <person name="Thomas B.C."/>
            <person name="Hess M."/>
            <person name="Tringe S.G."/>
            <person name="Banfield J.F."/>
        </authorList>
    </citation>
    <scope>NUCLEOTIDE SEQUENCE [LARGE SCALE GENOMIC DNA]</scope>
    <source>
        <strain evidence="3">JGI_Cruoil_03_44_89</strain>
    </source>
</reference>
<evidence type="ECO:0008006" key="5">
    <source>
        <dbReference type="Google" id="ProtNLM"/>
    </source>
</evidence>
<dbReference type="InterPro" id="IPR001296">
    <property type="entry name" value="Glyco_trans_1"/>
</dbReference>
<proteinExistence type="predicted"/>
<dbReference type="AlphaFoldDB" id="A0A235BRD9"/>
<evidence type="ECO:0000259" key="1">
    <source>
        <dbReference type="Pfam" id="PF00534"/>
    </source>
</evidence>
<protein>
    <recommendedName>
        <fullName evidence="5">Glycosyl transferase family 1 domain-containing protein</fullName>
    </recommendedName>
</protein>
<evidence type="ECO:0000313" key="4">
    <source>
        <dbReference type="Proteomes" id="UP000215215"/>
    </source>
</evidence>
<name>A0A235BRD9_UNCW3</name>